<dbReference type="NCBIfam" id="TIGR00756">
    <property type="entry name" value="PPR"/>
    <property type="match status" value="4"/>
</dbReference>
<evidence type="ECO:0000313" key="4">
    <source>
        <dbReference type="Proteomes" id="UP001279734"/>
    </source>
</evidence>
<organism evidence="3 4">
    <name type="scientific">Nepenthes gracilis</name>
    <name type="common">Slender pitcher plant</name>
    <dbReference type="NCBI Taxonomy" id="150966"/>
    <lineage>
        <taxon>Eukaryota</taxon>
        <taxon>Viridiplantae</taxon>
        <taxon>Streptophyta</taxon>
        <taxon>Embryophyta</taxon>
        <taxon>Tracheophyta</taxon>
        <taxon>Spermatophyta</taxon>
        <taxon>Magnoliopsida</taxon>
        <taxon>eudicotyledons</taxon>
        <taxon>Gunneridae</taxon>
        <taxon>Pentapetalae</taxon>
        <taxon>Caryophyllales</taxon>
        <taxon>Nepenthaceae</taxon>
        <taxon>Nepenthes</taxon>
    </lineage>
</organism>
<evidence type="ECO:0008006" key="5">
    <source>
        <dbReference type="Google" id="ProtNLM"/>
    </source>
</evidence>
<dbReference type="FunFam" id="1.25.40.10:FF:000158">
    <property type="entry name" value="pentatricopeptide repeat-containing protein At2g33680"/>
    <property type="match status" value="1"/>
</dbReference>
<dbReference type="FunFam" id="1.25.40.10:FF:000348">
    <property type="entry name" value="Pentatricopeptide repeat-containing protein chloroplastic"/>
    <property type="match status" value="1"/>
</dbReference>
<keyword evidence="1" id="KW-0677">Repeat</keyword>
<dbReference type="Pfam" id="PF20431">
    <property type="entry name" value="E_motif"/>
    <property type="match status" value="1"/>
</dbReference>
<dbReference type="PANTHER" id="PTHR47926">
    <property type="entry name" value="PENTATRICOPEPTIDE REPEAT-CONTAINING PROTEIN"/>
    <property type="match status" value="1"/>
</dbReference>
<keyword evidence="4" id="KW-1185">Reference proteome</keyword>
<comment type="caution">
    <text evidence="3">The sequence shown here is derived from an EMBL/GenBank/DDBJ whole genome shotgun (WGS) entry which is preliminary data.</text>
</comment>
<dbReference type="Gene3D" id="1.25.40.10">
    <property type="entry name" value="Tetratricopeptide repeat domain"/>
    <property type="match status" value="3"/>
</dbReference>
<dbReference type="Pfam" id="PF12854">
    <property type="entry name" value="PPR_1"/>
    <property type="match status" value="1"/>
</dbReference>
<dbReference type="GO" id="GO:0003723">
    <property type="term" value="F:RNA binding"/>
    <property type="evidence" value="ECO:0007669"/>
    <property type="project" value="InterPro"/>
</dbReference>
<dbReference type="AlphaFoldDB" id="A0AAD3S8P3"/>
<dbReference type="GO" id="GO:0009451">
    <property type="term" value="P:RNA modification"/>
    <property type="evidence" value="ECO:0007669"/>
    <property type="project" value="InterPro"/>
</dbReference>
<gene>
    <name evidence="3" type="ORF">Nepgr_008413</name>
</gene>
<evidence type="ECO:0000256" key="1">
    <source>
        <dbReference type="ARBA" id="ARBA00022737"/>
    </source>
</evidence>
<evidence type="ECO:0000313" key="3">
    <source>
        <dbReference type="EMBL" id="GMH06573.1"/>
    </source>
</evidence>
<dbReference type="Proteomes" id="UP001279734">
    <property type="component" value="Unassembled WGS sequence"/>
</dbReference>
<dbReference type="PROSITE" id="PS51257">
    <property type="entry name" value="PROKAR_LIPOPROTEIN"/>
    <property type="match status" value="1"/>
</dbReference>
<dbReference type="Pfam" id="PF13041">
    <property type="entry name" value="PPR_2"/>
    <property type="match status" value="1"/>
</dbReference>
<feature type="repeat" description="PPR" evidence="2">
    <location>
        <begin position="211"/>
        <end position="245"/>
    </location>
</feature>
<dbReference type="Pfam" id="PF01535">
    <property type="entry name" value="PPR"/>
    <property type="match status" value="3"/>
</dbReference>
<sequence>MARVFTRDIFRFRYPSFSSYPALSLSPFSSSSCPNLSPEKDYRPLPLPQRLLILIKQCQSMSLLYQIHAHLITSGLFQNPFFASKLLKISAEFGNLLYTSLIFQNINFPDKVCLNTVIKAYSTSSVPQQGVVFYFEMLQRGYHPNSFTFSSLLSCCAKSVWVKSGKTCHGQVIKNGVDGVVPVGNSLIHMYACCGLIEMASKVFDEMCDRDVVSWNSMVDGFAKVGDLDTAHNLFDKMPDRNVVSWNVMITGYLETNSPGCVLKLFREMTKTEFIGNDKTIVGVLTACGRSARLKEGMSVHGYLVRVFWELNLIINTAMIDMYSKCQKVEVAQRIFDSVTQRNLVCWNAMILGHSIHGKPEDGLDLFAEMVGGTRLDNVETNVDRAVGVAGGQGILPDEITFVGVLCACSRAGLLIKGRTYFSQMINLFFIKPNFAHYWCMANLFASNGLVREALETVRKVTEYDDYVSSETLIWASLLGSCRFQEDLSLGEVVAKSLIELEPQNIMCYALLLNIYAVAGRWEDVARVKGLIKENGGKDTWLQSCRLDRNSSQV</sequence>
<reference evidence="3" key="1">
    <citation type="submission" date="2023-05" db="EMBL/GenBank/DDBJ databases">
        <title>Nepenthes gracilis genome sequencing.</title>
        <authorList>
            <person name="Fukushima K."/>
        </authorList>
    </citation>
    <scope>NUCLEOTIDE SEQUENCE</scope>
    <source>
        <strain evidence="3">SING2019-196</strain>
    </source>
</reference>
<dbReference type="EMBL" id="BSYO01000006">
    <property type="protein sequence ID" value="GMH06573.1"/>
    <property type="molecule type" value="Genomic_DNA"/>
</dbReference>
<protein>
    <recommendedName>
        <fullName evidence="5">Pentatricopeptide repeat-containing protein</fullName>
    </recommendedName>
</protein>
<dbReference type="PANTHER" id="PTHR47926:SF365">
    <property type="entry name" value="DYW DOMAIN-CONTAINING PROTEIN"/>
    <property type="match status" value="1"/>
</dbReference>
<dbReference type="InterPro" id="IPR011990">
    <property type="entry name" value="TPR-like_helical_dom_sf"/>
</dbReference>
<accession>A0AAD3S8P3</accession>
<feature type="repeat" description="PPR" evidence="2">
    <location>
        <begin position="110"/>
        <end position="144"/>
    </location>
</feature>
<proteinExistence type="predicted"/>
<dbReference type="PROSITE" id="PS51375">
    <property type="entry name" value="PPR"/>
    <property type="match status" value="2"/>
</dbReference>
<evidence type="ECO:0000256" key="2">
    <source>
        <dbReference type="PROSITE-ProRule" id="PRU00708"/>
    </source>
</evidence>
<name>A0AAD3S8P3_NEPGR</name>
<dbReference type="GO" id="GO:0099402">
    <property type="term" value="P:plant organ development"/>
    <property type="evidence" value="ECO:0007669"/>
    <property type="project" value="UniProtKB-ARBA"/>
</dbReference>
<dbReference type="InterPro" id="IPR046960">
    <property type="entry name" value="PPR_At4g14850-like_plant"/>
</dbReference>
<dbReference type="InterPro" id="IPR046848">
    <property type="entry name" value="E_motif"/>
</dbReference>
<dbReference type="InterPro" id="IPR002885">
    <property type="entry name" value="PPR_rpt"/>
</dbReference>